<dbReference type="InterPro" id="IPR047215">
    <property type="entry name" value="Galactose_mutarotase-like"/>
</dbReference>
<evidence type="ECO:0000256" key="1">
    <source>
        <dbReference type="ARBA" id="ARBA00001913"/>
    </source>
</evidence>
<evidence type="ECO:0000313" key="16">
    <source>
        <dbReference type="EMBL" id="AMP99093.1"/>
    </source>
</evidence>
<comment type="subcellular location">
    <subcellularLocation>
        <location evidence="2">Cytoplasm</location>
    </subcellularLocation>
</comment>
<evidence type="ECO:0000256" key="4">
    <source>
        <dbReference type="ARBA" id="ARBA00006206"/>
    </source>
</evidence>
<dbReference type="InterPro" id="IPR014718">
    <property type="entry name" value="GH-type_carb-bd"/>
</dbReference>
<dbReference type="FunFam" id="2.70.98.10:FF:000003">
    <property type="entry name" value="Aldose 1-epimerase"/>
    <property type="match status" value="1"/>
</dbReference>
<evidence type="ECO:0000256" key="7">
    <source>
        <dbReference type="ARBA" id="ARBA00022553"/>
    </source>
</evidence>
<dbReference type="InterPro" id="IPR011013">
    <property type="entry name" value="Gal_mutarotase_sf_dom"/>
</dbReference>
<comment type="catalytic activity">
    <reaction evidence="11">
        <text>alpha-D-glucose = beta-D-glucose</text>
        <dbReference type="Rhea" id="RHEA:10264"/>
        <dbReference type="ChEBI" id="CHEBI:15903"/>
        <dbReference type="ChEBI" id="CHEBI:17925"/>
        <dbReference type="EC" id="5.1.3.3"/>
    </reaction>
</comment>
<dbReference type="PROSITE" id="PS51257">
    <property type="entry name" value="PROKAR_LIPOPROTEIN"/>
    <property type="match status" value="1"/>
</dbReference>
<dbReference type="PIRSF" id="PIRSF005096">
    <property type="entry name" value="GALM"/>
    <property type="match status" value="1"/>
</dbReference>
<keyword evidence="7" id="KW-0597">Phosphoprotein</keyword>
<dbReference type="NCBIfam" id="NF008277">
    <property type="entry name" value="PRK11055.1"/>
    <property type="match status" value="1"/>
</dbReference>
<feature type="binding site" evidence="14">
    <location>
        <begin position="115"/>
        <end position="116"/>
    </location>
    <ligand>
        <name>beta-D-galactose</name>
        <dbReference type="ChEBI" id="CHEBI:27667"/>
    </ligand>
</feature>
<evidence type="ECO:0000313" key="17">
    <source>
        <dbReference type="Proteomes" id="UP000071561"/>
    </source>
</evidence>
<keyword evidence="17" id="KW-1185">Reference proteome</keyword>
<dbReference type="PANTHER" id="PTHR10091:SF0">
    <property type="entry name" value="GALACTOSE MUTAROTASE"/>
    <property type="match status" value="1"/>
</dbReference>
<feature type="chain" id="PRO_5007280382" description="Aldose 1-epimerase" evidence="15">
    <location>
        <begin position="18"/>
        <end position="385"/>
    </location>
</feature>
<comment type="cofactor">
    <cofactor evidence="1">
        <name>Ca(2+)</name>
        <dbReference type="ChEBI" id="CHEBI:29108"/>
    </cofactor>
</comment>
<proteinExistence type="inferred from homology"/>
<dbReference type="Pfam" id="PF01263">
    <property type="entry name" value="Aldose_epim"/>
    <property type="match status" value="1"/>
</dbReference>
<dbReference type="InterPro" id="IPR015443">
    <property type="entry name" value="Aldose_1-epimerase"/>
</dbReference>
<evidence type="ECO:0000256" key="9">
    <source>
        <dbReference type="ARBA" id="ARBA00023235"/>
    </source>
</evidence>
<keyword evidence="15" id="KW-0732">Signal</keyword>
<evidence type="ECO:0000256" key="10">
    <source>
        <dbReference type="ARBA" id="ARBA00023277"/>
    </source>
</evidence>
<dbReference type="Proteomes" id="UP000071561">
    <property type="component" value="Chromosome"/>
</dbReference>
<sequence precursor="true">MKVNYITILAIAGTAFASCNSETKSTQVSDSAQTVKLAADSFKRTTDGRETGLYILKNSKNAEAVFTNYGGRLVSLLIPDKSGKLTDVVVGFNSVNAYEKSTEPYFGATIGRYGNRIAKGKFSLDGKSYTLFTNNGQNTLHGGKKGYQSVVWDAKQPDAHQVEFKYISKDMEEGFPGNLAVTVTYTLTEENELKMDYVATTDQPTVVNLTNHAFFNLNGEGSGTILGHQLQIYADGYTPVDSTLIPTGKIEKVAGTPFDFSKSLTIGSRINDKNQQLDYGKGYDHNFVLNKTKGMGMFHAATVRGDKSGIVMDVYTTEPGLQFYSGNFMQGKNTFKGGSRDDFRTAIALETQHFPDSPNQAAFPSTVLKPGQTYKTSSIYKFSGL</sequence>
<evidence type="ECO:0000256" key="13">
    <source>
        <dbReference type="PIRSR" id="PIRSR005096-2"/>
    </source>
</evidence>
<protein>
    <recommendedName>
        <fullName evidence="11">Aldose 1-epimerase</fullName>
        <ecNumber evidence="11">5.1.3.3</ecNumber>
    </recommendedName>
</protein>
<name>A0A127VCK5_9SPHI</name>
<evidence type="ECO:0000256" key="2">
    <source>
        <dbReference type="ARBA" id="ARBA00004496"/>
    </source>
</evidence>
<feature type="active site" description="Proton acceptor" evidence="12">
    <location>
        <position position="350"/>
    </location>
</feature>
<dbReference type="CDD" id="cd09019">
    <property type="entry name" value="galactose_mutarotase_like"/>
    <property type="match status" value="1"/>
</dbReference>
<dbReference type="OrthoDB" id="9779408at2"/>
<dbReference type="AlphaFoldDB" id="A0A127VCK5"/>
<evidence type="ECO:0000256" key="12">
    <source>
        <dbReference type="PIRSR" id="PIRSR005096-1"/>
    </source>
</evidence>
<reference evidence="16 17" key="1">
    <citation type="submission" date="2016-03" db="EMBL/GenBank/DDBJ databases">
        <title>Complete genome sequence of Pedobacter cryoconitis PAMC 27485.</title>
        <authorList>
            <person name="Lee J."/>
            <person name="Kim O.-S."/>
        </authorList>
    </citation>
    <scope>NUCLEOTIDE SEQUENCE [LARGE SCALE GENOMIC DNA]</scope>
    <source>
        <strain evidence="16 17">PAMC 27485</strain>
    </source>
</reference>
<feature type="signal peptide" evidence="15">
    <location>
        <begin position="1"/>
        <end position="17"/>
    </location>
</feature>
<dbReference type="UniPathway" id="UPA00242"/>
<comment type="similarity">
    <text evidence="4 11">Belongs to the aldose epimerase family.</text>
</comment>
<feature type="active site" description="Proton donor" evidence="12">
    <location>
        <position position="212"/>
    </location>
</feature>
<feature type="binding site" evidence="13">
    <location>
        <position position="284"/>
    </location>
    <ligand>
        <name>beta-D-galactose</name>
        <dbReference type="ChEBI" id="CHEBI:27667"/>
    </ligand>
</feature>
<dbReference type="PATRIC" id="fig|188932.3.peg.2300"/>
<evidence type="ECO:0000256" key="3">
    <source>
        <dbReference type="ARBA" id="ARBA00005028"/>
    </source>
</evidence>
<dbReference type="InterPro" id="IPR008183">
    <property type="entry name" value="Aldose_1/G6P_1-epimerase"/>
</dbReference>
<evidence type="ECO:0000256" key="5">
    <source>
        <dbReference type="ARBA" id="ARBA00011245"/>
    </source>
</evidence>
<comment type="subunit">
    <text evidence="5">Monomer.</text>
</comment>
<gene>
    <name evidence="16" type="ORF">AY601_2195</name>
</gene>
<keyword evidence="8" id="KW-0106">Calcium</keyword>
<keyword evidence="10 11" id="KW-0119">Carbohydrate metabolism</keyword>
<dbReference type="RefSeq" id="WP_068400527.1">
    <property type="nucleotide sequence ID" value="NZ_CP014504.1"/>
</dbReference>
<dbReference type="EMBL" id="CP014504">
    <property type="protein sequence ID" value="AMP99093.1"/>
    <property type="molecule type" value="Genomic_DNA"/>
</dbReference>
<accession>A0A127VCK5</accession>
<dbReference type="EC" id="5.1.3.3" evidence="11"/>
<dbReference type="SUPFAM" id="SSF74650">
    <property type="entry name" value="Galactose mutarotase-like"/>
    <property type="match status" value="1"/>
</dbReference>
<dbReference type="KEGG" id="pcm:AY601_2195"/>
<evidence type="ECO:0000256" key="15">
    <source>
        <dbReference type="SAM" id="SignalP"/>
    </source>
</evidence>
<evidence type="ECO:0000256" key="11">
    <source>
        <dbReference type="PIRNR" id="PIRNR005096"/>
    </source>
</evidence>
<evidence type="ECO:0000256" key="6">
    <source>
        <dbReference type="ARBA" id="ARBA00022490"/>
    </source>
</evidence>
<dbReference type="Gene3D" id="2.70.98.10">
    <property type="match status" value="1"/>
</dbReference>
<organism evidence="16 17">
    <name type="scientific">Pedobacter cryoconitis</name>
    <dbReference type="NCBI Taxonomy" id="188932"/>
    <lineage>
        <taxon>Bacteria</taxon>
        <taxon>Pseudomonadati</taxon>
        <taxon>Bacteroidota</taxon>
        <taxon>Sphingobacteriia</taxon>
        <taxon>Sphingobacteriales</taxon>
        <taxon>Sphingobacteriaceae</taxon>
        <taxon>Pedobacter</taxon>
    </lineage>
</organism>
<dbReference type="GO" id="GO:0006006">
    <property type="term" value="P:glucose metabolic process"/>
    <property type="evidence" value="ECO:0007669"/>
    <property type="project" value="TreeGrafter"/>
</dbReference>
<dbReference type="GO" id="GO:0005737">
    <property type="term" value="C:cytoplasm"/>
    <property type="evidence" value="ECO:0007669"/>
    <property type="project" value="UniProtKB-SubCell"/>
</dbReference>
<evidence type="ECO:0000256" key="14">
    <source>
        <dbReference type="PIRSR" id="PIRSR005096-3"/>
    </source>
</evidence>
<dbReference type="GO" id="GO:0004034">
    <property type="term" value="F:aldose 1-epimerase activity"/>
    <property type="evidence" value="ECO:0007669"/>
    <property type="project" value="UniProtKB-EC"/>
</dbReference>
<evidence type="ECO:0000256" key="8">
    <source>
        <dbReference type="ARBA" id="ARBA00022837"/>
    </source>
</evidence>
<keyword evidence="6" id="KW-0963">Cytoplasm</keyword>
<dbReference type="GO" id="GO:0030246">
    <property type="term" value="F:carbohydrate binding"/>
    <property type="evidence" value="ECO:0007669"/>
    <property type="project" value="InterPro"/>
</dbReference>
<keyword evidence="9 11" id="KW-0413">Isomerase</keyword>
<dbReference type="GO" id="GO:0033499">
    <property type="term" value="P:galactose catabolic process via UDP-galactose, Leloir pathway"/>
    <property type="evidence" value="ECO:0007669"/>
    <property type="project" value="TreeGrafter"/>
</dbReference>
<dbReference type="PANTHER" id="PTHR10091">
    <property type="entry name" value="ALDOSE-1-EPIMERASE"/>
    <property type="match status" value="1"/>
</dbReference>
<comment type="pathway">
    <text evidence="3 11">Carbohydrate metabolism; hexose metabolism.</text>
</comment>